<protein>
    <submittedName>
        <fullName evidence="2">Uncharacterized protein</fullName>
    </submittedName>
</protein>
<feature type="compositionally biased region" description="Acidic residues" evidence="1">
    <location>
        <begin position="32"/>
        <end position="43"/>
    </location>
</feature>
<evidence type="ECO:0000313" key="3">
    <source>
        <dbReference type="Proteomes" id="UP000014680"/>
    </source>
</evidence>
<dbReference type="RefSeq" id="XP_004255905.1">
    <property type="nucleotide sequence ID" value="XM_004255857.1"/>
</dbReference>
<gene>
    <name evidence="2" type="ORF">EIN_484760</name>
</gene>
<proteinExistence type="predicted"/>
<dbReference type="GeneID" id="14888224"/>
<dbReference type="VEuPathDB" id="AmoebaDB:EIN_484760"/>
<name>A0A0A1U4K8_ENTIV</name>
<evidence type="ECO:0000313" key="2">
    <source>
        <dbReference type="EMBL" id="ELP89134.1"/>
    </source>
</evidence>
<sequence length="291" mass="33931">MGVGSGLLIINPVSSDTKVYFRDTDEPFYVDEDLSDSDVEDESDSKRVHRTKKSTVQAKERKRNNRVNANRNDYGNEGFLLMLCYYLGCAITLTKLQKKGKNQKLKIVEITYDEKVLVSRTEIEKKVELFDFPKNADKKREKRTIISTTVDNLILDVLKYFFGLVFDEEVKKKPKKDYIPERRTLEKIELQKTWDKKSLIDEGVKFYENVKTYGDNKEWIHLSKNEIDQQLMKGVQPKAPEYTYTPSISNEQNTLVDYSIKTENVEVKSEKSELVFEKVKSEKSETVESML</sequence>
<dbReference type="Proteomes" id="UP000014680">
    <property type="component" value="Unassembled WGS sequence"/>
</dbReference>
<feature type="region of interest" description="Disordered" evidence="1">
    <location>
        <begin position="32"/>
        <end position="69"/>
    </location>
</feature>
<dbReference type="EMBL" id="KB206670">
    <property type="protein sequence ID" value="ELP89134.1"/>
    <property type="molecule type" value="Genomic_DNA"/>
</dbReference>
<organism evidence="2 3">
    <name type="scientific">Entamoeba invadens IP1</name>
    <dbReference type="NCBI Taxonomy" id="370355"/>
    <lineage>
        <taxon>Eukaryota</taxon>
        <taxon>Amoebozoa</taxon>
        <taxon>Evosea</taxon>
        <taxon>Archamoebae</taxon>
        <taxon>Mastigamoebida</taxon>
        <taxon>Entamoebidae</taxon>
        <taxon>Entamoeba</taxon>
    </lineage>
</organism>
<dbReference type="AlphaFoldDB" id="A0A0A1U4K8"/>
<accession>A0A0A1U4K8</accession>
<reference evidence="2 3" key="1">
    <citation type="submission" date="2012-10" db="EMBL/GenBank/DDBJ databases">
        <authorList>
            <person name="Zafar N."/>
            <person name="Inman J."/>
            <person name="Hall N."/>
            <person name="Lorenzi H."/>
            <person name="Caler E."/>
        </authorList>
    </citation>
    <scope>NUCLEOTIDE SEQUENCE [LARGE SCALE GENOMIC DNA]</scope>
    <source>
        <strain evidence="2 3">IP1</strain>
    </source>
</reference>
<evidence type="ECO:0000256" key="1">
    <source>
        <dbReference type="SAM" id="MobiDB-lite"/>
    </source>
</evidence>
<keyword evidence="3" id="KW-1185">Reference proteome</keyword>
<dbReference type="KEGG" id="eiv:EIN_484760"/>